<evidence type="ECO:0000313" key="13">
    <source>
        <dbReference type="Proteomes" id="UP000440668"/>
    </source>
</evidence>
<evidence type="ECO:0000256" key="7">
    <source>
        <dbReference type="ARBA" id="ARBA00023239"/>
    </source>
</evidence>
<dbReference type="PIRSF" id="PIRSF001500">
    <property type="entry name" value="Chor_mut_pdt_Ppr"/>
    <property type="match status" value="1"/>
</dbReference>
<organism evidence="12 13">
    <name type="scientific">Cellulosimicrobium composti</name>
    <dbReference type="NCBI Taxonomy" id="2672572"/>
    <lineage>
        <taxon>Bacteria</taxon>
        <taxon>Bacillati</taxon>
        <taxon>Actinomycetota</taxon>
        <taxon>Actinomycetes</taxon>
        <taxon>Micrococcales</taxon>
        <taxon>Promicromonosporaceae</taxon>
        <taxon>Cellulosimicrobium</taxon>
    </lineage>
</organism>
<evidence type="ECO:0000313" key="12">
    <source>
        <dbReference type="EMBL" id="MTG88923.1"/>
    </source>
</evidence>
<dbReference type="Gene3D" id="3.30.70.260">
    <property type="match status" value="1"/>
</dbReference>
<evidence type="ECO:0000256" key="5">
    <source>
        <dbReference type="ARBA" id="ARBA00023141"/>
    </source>
</evidence>
<sequence>MGTRPRPRTRVSVVGYLGPEGSFTHQAAAAWSAAHGDDARTLAALPTVADVFAGVAAGDVARGVVAIENTVEGYVVPSLDAIVGSATVVAVDEVVLDISFDAFVRPGHGELTEVAAHPHGLAQCQGFVRRAGLRPVPASSNAAACRDAGPHQVALGPTICGELYGLETLERAVEDFAGARTRFLVLAPRAEATGVLARARDAGEAPWRTMLAVTPVVTGPGVLARITRSFGERGVNMSSLITRPLKAVAGTYVFVLTVDGAPWDAPVRAVLDDLVRAGDALKTLGVVPARGELDESVHADVDAANVPVGSVDASTGAAGLAEGLLW</sequence>
<proteinExistence type="predicted"/>
<dbReference type="Pfam" id="PF00800">
    <property type="entry name" value="PDT"/>
    <property type="match status" value="1"/>
</dbReference>
<evidence type="ECO:0000256" key="1">
    <source>
        <dbReference type="ARBA" id="ARBA00004741"/>
    </source>
</evidence>
<dbReference type="AlphaFoldDB" id="A0A6N7ZHQ0"/>
<comment type="catalytic activity">
    <reaction evidence="8">
        <text>prephenate + H(+) = 3-phenylpyruvate + CO2 + H2O</text>
        <dbReference type="Rhea" id="RHEA:21648"/>
        <dbReference type="ChEBI" id="CHEBI:15377"/>
        <dbReference type="ChEBI" id="CHEBI:15378"/>
        <dbReference type="ChEBI" id="CHEBI:16526"/>
        <dbReference type="ChEBI" id="CHEBI:18005"/>
        <dbReference type="ChEBI" id="CHEBI:29934"/>
        <dbReference type="EC" id="4.2.1.51"/>
    </reaction>
</comment>
<dbReference type="GO" id="GO:0005737">
    <property type="term" value="C:cytoplasm"/>
    <property type="evidence" value="ECO:0007669"/>
    <property type="project" value="TreeGrafter"/>
</dbReference>
<gene>
    <name evidence="12" type="ORF">GJV82_08190</name>
</gene>
<evidence type="ECO:0000256" key="3">
    <source>
        <dbReference type="ARBA" id="ARBA00021872"/>
    </source>
</evidence>
<dbReference type="UniPathway" id="UPA00121">
    <property type="reaction ID" value="UER00345"/>
</dbReference>
<dbReference type="InterPro" id="IPR002912">
    <property type="entry name" value="ACT_dom"/>
</dbReference>
<dbReference type="SUPFAM" id="SSF55021">
    <property type="entry name" value="ACT-like"/>
    <property type="match status" value="1"/>
</dbReference>
<evidence type="ECO:0000256" key="2">
    <source>
        <dbReference type="ARBA" id="ARBA00013147"/>
    </source>
</evidence>
<dbReference type="Proteomes" id="UP000440668">
    <property type="component" value="Unassembled WGS sequence"/>
</dbReference>
<protein>
    <recommendedName>
        <fullName evidence="3">Prephenate dehydratase</fullName>
        <ecNumber evidence="2">4.2.1.51</ecNumber>
    </recommendedName>
</protein>
<dbReference type="InterPro" id="IPR008242">
    <property type="entry name" value="Chor_mutase/pphenate_deHydtase"/>
</dbReference>
<feature type="domain" description="ACT" evidence="11">
    <location>
        <begin position="211"/>
        <end position="288"/>
    </location>
</feature>
<keyword evidence="4" id="KW-0028">Amino-acid biosynthesis</keyword>
<dbReference type="GO" id="GO:0004664">
    <property type="term" value="F:prephenate dehydratase activity"/>
    <property type="evidence" value="ECO:0007669"/>
    <property type="project" value="UniProtKB-EC"/>
</dbReference>
<dbReference type="InterPro" id="IPR001086">
    <property type="entry name" value="Preph_deHydtase"/>
</dbReference>
<dbReference type="EC" id="4.2.1.51" evidence="2"/>
<dbReference type="PANTHER" id="PTHR21022">
    <property type="entry name" value="PREPHENATE DEHYDRATASE P PROTEIN"/>
    <property type="match status" value="1"/>
</dbReference>
<keyword evidence="5" id="KW-0057">Aromatic amino acid biosynthesis</keyword>
<dbReference type="InterPro" id="IPR045865">
    <property type="entry name" value="ACT-like_dom_sf"/>
</dbReference>
<dbReference type="PROSITE" id="PS51671">
    <property type="entry name" value="ACT"/>
    <property type="match status" value="1"/>
</dbReference>
<keyword evidence="6" id="KW-0584">Phenylalanine biosynthesis</keyword>
<dbReference type="PROSITE" id="PS51171">
    <property type="entry name" value="PREPHENATE_DEHYDR_3"/>
    <property type="match status" value="1"/>
</dbReference>
<evidence type="ECO:0000259" key="10">
    <source>
        <dbReference type="PROSITE" id="PS51171"/>
    </source>
</evidence>
<evidence type="ECO:0000256" key="4">
    <source>
        <dbReference type="ARBA" id="ARBA00022605"/>
    </source>
</evidence>
<reference evidence="12 13" key="1">
    <citation type="submission" date="2019-11" db="EMBL/GenBank/DDBJ databases">
        <title>Cellulosimicrobium composti sp. nov. isolated from a compost.</title>
        <authorList>
            <person name="Yang Y."/>
        </authorList>
    </citation>
    <scope>NUCLEOTIDE SEQUENCE [LARGE SCALE GENOMIC DNA]</scope>
    <source>
        <strain evidence="12 13">BIT-GX5</strain>
    </source>
</reference>
<evidence type="ECO:0000256" key="6">
    <source>
        <dbReference type="ARBA" id="ARBA00023222"/>
    </source>
</evidence>
<name>A0A6N7ZHQ0_9MICO</name>
<keyword evidence="7" id="KW-0456">Lyase</keyword>
<evidence type="ECO:0000256" key="9">
    <source>
        <dbReference type="PIRSR" id="PIRSR001500-2"/>
    </source>
</evidence>
<dbReference type="EMBL" id="WMKA01000014">
    <property type="protein sequence ID" value="MTG88923.1"/>
    <property type="molecule type" value="Genomic_DNA"/>
</dbReference>
<evidence type="ECO:0000256" key="8">
    <source>
        <dbReference type="ARBA" id="ARBA00047848"/>
    </source>
</evidence>
<dbReference type="PANTHER" id="PTHR21022:SF19">
    <property type="entry name" value="PREPHENATE DEHYDRATASE-RELATED"/>
    <property type="match status" value="1"/>
</dbReference>
<dbReference type="InterPro" id="IPR018528">
    <property type="entry name" value="Preph_deHydtase_CS"/>
</dbReference>
<dbReference type="GO" id="GO:0009094">
    <property type="term" value="P:L-phenylalanine biosynthetic process"/>
    <property type="evidence" value="ECO:0007669"/>
    <property type="project" value="UniProtKB-UniPathway"/>
</dbReference>
<feature type="site" description="Essential for prephenate dehydratase activity" evidence="9">
    <location>
        <position position="181"/>
    </location>
</feature>
<dbReference type="Gene3D" id="3.40.190.10">
    <property type="entry name" value="Periplasmic binding protein-like II"/>
    <property type="match status" value="2"/>
</dbReference>
<comment type="pathway">
    <text evidence="1">Amino-acid biosynthesis; L-phenylalanine biosynthesis; phenylpyruvate from prephenate: step 1/1.</text>
</comment>
<comment type="caution">
    <text evidence="12">The sequence shown here is derived from an EMBL/GenBank/DDBJ whole genome shotgun (WGS) entry which is preliminary data.</text>
</comment>
<accession>A0A6N7ZHQ0</accession>
<dbReference type="PROSITE" id="PS00857">
    <property type="entry name" value="PREPHENATE_DEHYDR_1"/>
    <property type="match status" value="1"/>
</dbReference>
<dbReference type="SUPFAM" id="SSF53850">
    <property type="entry name" value="Periplasmic binding protein-like II"/>
    <property type="match status" value="1"/>
</dbReference>
<feature type="domain" description="Prephenate dehydratase" evidence="10">
    <location>
        <begin position="13"/>
        <end position="188"/>
    </location>
</feature>
<evidence type="ECO:0000259" key="11">
    <source>
        <dbReference type="PROSITE" id="PS51671"/>
    </source>
</evidence>
<dbReference type="CDD" id="cd04905">
    <property type="entry name" value="ACT_CM-PDT"/>
    <property type="match status" value="1"/>
</dbReference>